<dbReference type="SUPFAM" id="SSF75304">
    <property type="entry name" value="Amidase signature (AS) enzymes"/>
    <property type="match status" value="1"/>
</dbReference>
<dbReference type="Gene3D" id="3.90.1300.10">
    <property type="entry name" value="Amidase signature (AS) domain"/>
    <property type="match status" value="1"/>
</dbReference>
<sequence length="443" mass="46596">MIGTWANMTATELGREIGTGRIHPVELAEAFLDVIDTHTHAPRIYARTTADRARGEAMAAAGRAKAGLRKGLLDGVPISWKDLFDTAGIPTEAGSALLKHRTPTRDAAVLETATLQGLVCLGKTHMSELAFSGLGLNPVTATPPCLNDDRAVPGGSSSGAAASVAFGLAPAAIGSDTGGSVRIPAAWNDLVGLKTTAGCLPLTGIVPLCETLDTVGPLAHSVEDCAHLLAALQGARVADLSGTDLTGKRLAVLETVALDDIRDRPAKGFDDAIARLARAGAQIDRIAAPEVAEALSLAAIIFTAEAYGIWRETIEKAPEKMFSRILERFRSGASFSATDYVAAWRRVRDIRAIWADRTAAYDAVLLPTSPILPPDANRLMTDDAYYVTENLLALRNTRIGNMLGLCALTLPTSQPSCGISLMAPPNAEARLLRLGAAAERALR</sequence>
<dbReference type="KEGG" id="taw:EI545_09960"/>
<dbReference type="InterPro" id="IPR020556">
    <property type="entry name" value="Amidase_CS"/>
</dbReference>
<dbReference type="InterPro" id="IPR036928">
    <property type="entry name" value="AS_sf"/>
</dbReference>
<dbReference type="InterPro" id="IPR023631">
    <property type="entry name" value="Amidase_dom"/>
</dbReference>
<dbReference type="OrthoDB" id="9811471at2"/>
<accession>A0A3S8U670</accession>
<dbReference type="EMBL" id="CP034328">
    <property type="protein sequence ID" value="AZL59136.1"/>
    <property type="molecule type" value="Genomic_DNA"/>
</dbReference>
<dbReference type="Pfam" id="PF01425">
    <property type="entry name" value="Amidase"/>
    <property type="match status" value="1"/>
</dbReference>
<proteinExistence type="predicted"/>
<feature type="domain" description="Amidase" evidence="1">
    <location>
        <begin position="26"/>
        <end position="432"/>
    </location>
</feature>
<dbReference type="Proteomes" id="UP000282002">
    <property type="component" value="Chromosome"/>
</dbReference>
<gene>
    <name evidence="2" type="ORF">EI545_09960</name>
</gene>
<protein>
    <submittedName>
        <fullName evidence="2">Amidase</fullName>
    </submittedName>
</protein>
<dbReference type="GO" id="GO:0003824">
    <property type="term" value="F:catalytic activity"/>
    <property type="evidence" value="ECO:0007669"/>
    <property type="project" value="InterPro"/>
</dbReference>
<dbReference type="RefSeq" id="WP_125325332.1">
    <property type="nucleotide sequence ID" value="NZ_CP034328.1"/>
</dbReference>
<organism evidence="2 3">
    <name type="scientific">Tabrizicola piscis</name>
    <dbReference type="NCBI Taxonomy" id="2494374"/>
    <lineage>
        <taxon>Bacteria</taxon>
        <taxon>Pseudomonadati</taxon>
        <taxon>Pseudomonadota</taxon>
        <taxon>Alphaproteobacteria</taxon>
        <taxon>Rhodobacterales</taxon>
        <taxon>Paracoccaceae</taxon>
        <taxon>Tabrizicola</taxon>
    </lineage>
</organism>
<dbReference type="InterPro" id="IPR000120">
    <property type="entry name" value="Amidase"/>
</dbReference>
<evidence type="ECO:0000259" key="1">
    <source>
        <dbReference type="Pfam" id="PF01425"/>
    </source>
</evidence>
<dbReference type="PROSITE" id="PS00571">
    <property type="entry name" value="AMIDASES"/>
    <property type="match status" value="1"/>
</dbReference>
<dbReference type="AlphaFoldDB" id="A0A3S8U670"/>
<reference evidence="2 3" key="1">
    <citation type="submission" date="2018-12" db="EMBL/GenBank/DDBJ databases">
        <title>Complete genome sequencing of Tabrizicola sp. K13M18.</title>
        <authorList>
            <person name="Bae J.-W."/>
        </authorList>
    </citation>
    <scope>NUCLEOTIDE SEQUENCE [LARGE SCALE GENOMIC DNA]</scope>
    <source>
        <strain evidence="2 3">K13M18</strain>
    </source>
</reference>
<dbReference type="PANTHER" id="PTHR11895:SF176">
    <property type="entry name" value="AMIDASE AMID-RELATED"/>
    <property type="match status" value="1"/>
</dbReference>
<keyword evidence="3" id="KW-1185">Reference proteome</keyword>
<evidence type="ECO:0000313" key="3">
    <source>
        <dbReference type="Proteomes" id="UP000282002"/>
    </source>
</evidence>
<name>A0A3S8U670_9RHOB</name>
<evidence type="ECO:0000313" key="2">
    <source>
        <dbReference type="EMBL" id="AZL59136.1"/>
    </source>
</evidence>
<dbReference type="PANTHER" id="PTHR11895">
    <property type="entry name" value="TRANSAMIDASE"/>
    <property type="match status" value="1"/>
</dbReference>